<organism evidence="5 6">
    <name type="scientific">Bradyrhizobium iriomotense</name>
    <dbReference type="NCBI Taxonomy" id="441950"/>
    <lineage>
        <taxon>Bacteria</taxon>
        <taxon>Pseudomonadati</taxon>
        <taxon>Pseudomonadota</taxon>
        <taxon>Alphaproteobacteria</taxon>
        <taxon>Hyphomicrobiales</taxon>
        <taxon>Nitrobacteraceae</taxon>
        <taxon>Bradyrhizobium</taxon>
    </lineage>
</organism>
<dbReference type="SUPFAM" id="SSF52540">
    <property type="entry name" value="P-loop containing nucleoside triphosphate hydrolases"/>
    <property type="match status" value="1"/>
</dbReference>
<accession>A0ABQ6B5Q5</accession>
<sequence>MTAIAAVPRAVLLNPDLGVADAGVAWWLDQVTLRLRREVAWCWHLRGEGRPSAGGMPPFADSAAESLDLTRYIGDKRAFFATDVAARHLSERLAGAARPAASQASGSWDWIARQAGLDDAAQFVLALALAARLDAALGPVFACCHNDPSRTCPTLALAQRLWDEPRAVTACADPAHPLRRYGLLSGAIDGHDTTDWMQPLDLSPMLVGALADPASCGPAGLVPVSAAGRRLPDTALGLVARLATEPPSALQIVALAGSRGADIAGWAAALAASHGRRVVTLAAHLPPDRAHVQAVLALCWLRDVDLVVPDGWQSRGHAATSECWFAASLSQPVRCYVAVGDGMAEPPASHILPTLRLPAPDYADRVAQLTAALGSRAAALDGTVREAARRFRLDDRPLANVAHMLRARPGPLSATELIALCRAEAGGRMGALTQPVVPRFTLDELVLPKQQAAQLQTIADAMRALTRVHYEWGTARVWNESGLSVLFCGSSGTGKTMAAEALAQALNLPLYRIDLSQVVNKYIGETEKNLARIFDAAEESDSILFFDEADALFGKRTDVRDAHDRFANIEISYLLERMERFKGLAILATNRRKDLDDAFTRRLRYVVEFPLPGLAERERIWRQVFPGGVDVGDLDFGFLAGQFELAGGHIRSAAFNACLSRAAKDSDARLTMADVLVAIRRELDKLDRISTPGQFGRYADLVRDT</sequence>
<evidence type="ECO:0000256" key="3">
    <source>
        <dbReference type="ARBA" id="ARBA00022840"/>
    </source>
</evidence>
<dbReference type="Pfam" id="PF00004">
    <property type="entry name" value="AAA"/>
    <property type="match status" value="1"/>
</dbReference>
<dbReference type="CDD" id="cd19481">
    <property type="entry name" value="RecA-like_protease"/>
    <property type="match status" value="1"/>
</dbReference>
<dbReference type="InterPro" id="IPR050221">
    <property type="entry name" value="26S_Proteasome_ATPase"/>
</dbReference>
<name>A0ABQ6B5Q5_9BRAD</name>
<dbReference type="InterPro" id="IPR027417">
    <property type="entry name" value="P-loop_NTPase"/>
</dbReference>
<evidence type="ECO:0000256" key="1">
    <source>
        <dbReference type="ARBA" id="ARBA00006914"/>
    </source>
</evidence>
<dbReference type="InterPro" id="IPR003593">
    <property type="entry name" value="AAA+_ATPase"/>
</dbReference>
<dbReference type="Proteomes" id="UP001156905">
    <property type="component" value="Unassembled WGS sequence"/>
</dbReference>
<evidence type="ECO:0000313" key="6">
    <source>
        <dbReference type="Proteomes" id="UP001156905"/>
    </source>
</evidence>
<protein>
    <submittedName>
        <fullName evidence="5">ATPase</fullName>
    </submittedName>
</protein>
<reference evidence="6" key="1">
    <citation type="journal article" date="2019" name="Int. J. Syst. Evol. Microbiol.">
        <title>The Global Catalogue of Microorganisms (GCM) 10K type strain sequencing project: providing services to taxonomists for standard genome sequencing and annotation.</title>
        <authorList>
            <consortium name="The Broad Institute Genomics Platform"/>
            <consortium name="The Broad Institute Genome Sequencing Center for Infectious Disease"/>
            <person name="Wu L."/>
            <person name="Ma J."/>
        </authorList>
    </citation>
    <scope>NUCLEOTIDE SEQUENCE [LARGE SCALE GENOMIC DNA]</scope>
    <source>
        <strain evidence="6">NBRC 102520</strain>
    </source>
</reference>
<dbReference type="Gene3D" id="3.40.50.300">
    <property type="entry name" value="P-loop containing nucleotide triphosphate hydrolases"/>
    <property type="match status" value="1"/>
</dbReference>
<evidence type="ECO:0000256" key="2">
    <source>
        <dbReference type="ARBA" id="ARBA00022741"/>
    </source>
</evidence>
<dbReference type="SMART" id="SM00382">
    <property type="entry name" value="AAA"/>
    <property type="match status" value="1"/>
</dbReference>
<comment type="caution">
    <text evidence="5">The sequence shown here is derived from an EMBL/GenBank/DDBJ whole genome shotgun (WGS) entry which is preliminary data.</text>
</comment>
<keyword evidence="6" id="KW-1185">Reference proteome</keyword>
<keyword evidence="3" id="KW-0067">ATP-binding</keyword>
<proteinExistence type="inferred from homology"/>
<dbReference type="PANTHER" id="PTHR23073">
    <property type="entry name" value="26S PROTEASOME REGULATORY SUBUNIT"/>
    <property type="match status" value="1"/>
</dbReference>
<evidence type="ECO:0000313" key="5">
    <source>
        <dbReference type="EMBL" id="GLR87951.1"/>
    </source>
</evidence>
<dbReference type="EMBL" id="BSOW01000016">
    <property type="protein sequence ID" value="GLR87951.1"/>
    <property type="molecule type" value="Genomic_DNA"/>
</dbReference>
<dbReference type="InterPro" id="IPR003959">
    <property type="entry name" value="ATPase_AAA_core"/>
</dbReference>
<feature type="domain" description="AAA+ ATPase" evidence="4">
    <location>
        <begin position="481"/>
        <end position="613"/>
    </location>
</feature>
<keyword evidence="2" id="KW-0547">Nucleotide-binding</keyword>
<gene>
    <name evidence="5" type="ORF">GCM10007857_46630</name>
</gene>
<evidence type="ECO:0000259" key="4">
    <source>
        <dbReference type="SMART" id="SM00382"/>
    </source>
</evidence>
<dbReference type="RefSeq" id="WP_284269064.1">
    <property type="nucleotide sequence ID" value="NZ_BSOW01000016.1"/>
</dbReference>
<comment type="similarity">
    <text evidence="1">Belongs to the AAA ATPase family.</text>
</comment>